<gene>
    <name evidence="2" type="primary">priC</name>
    <name evidence="2" type="ORF">VST7929_01790</name>
</gene>
<evidence type="ECO:0000256" key="1">
    <source>
        <dbReference type="SAM" id="Coils"/>
    </source>
</evidence>
<dbReference type="InterPro" id="IPR038338">
    <property type="entry name" value="PriC_sf"/>
</dbReference>
<dbReference type="EMBL" id="CAKLDI010000001">
    <property type="protein sequence ID" value="CAH0533913.1"/>
    <property type="molecule type" value="Genomic_DNA"/>
</dbReference>
<evidence type="ECO:0000313" key="2">
    <source>
        <dbReference type="EMBL" id="CAH0533913.1"/>
    </source>
</evidence>
<dbReference type="RefSeq" id="WP_237466329.1">
    <property type="nucleotide sequence ID" value="NZ_CAKLDI010000001.1"/>
</dbReference>
<dbReference type="Proteomes" id="UP000838672">
    <property type="component" value="Unassembled WGS sequence"/>
</dbReference>
<sequence length="186" mass="21622">MNKALNQLLARISTLVTRCADYDAQHGETPRPRFDNHLFQGQSKLLEPCAKMVQNLCQQLSKEYEAGKLTEQRLSYSCERIIAQISALEREMVTTKLRAQEPKPYGHWQTSIHELYQQFAQHQDWERRLQMLVQEKQVALAQAHSLAHQQQLQQQVIAAEGRLARCQAAMKKLELRIQHQEQKGVH</sequence>
<accession>A0ABM8ZUB7</accession>
<proteinExistence type="predicted"/>
<keyword evidence="3" id="KW-1185">Reference proteome</keyword>
<name>A0ABM8ZUB7_9VIBR</name>
<protein>
    <submittedName>
        <fullName evidence="2">Primosomal replication protein N</fullName>
    </submittedName>
</protein>
<dbReference type="Gene3D" id="1.20.1270.340">
    <property type="match status" value="1"/>
</dbReference>
<dbReference type="InterPro" id="IPR010890">
    <property type="entry name" value="PriC"/>
</dbReference>
<evidence type="ECO:0000313" key="3">
    <source>
        <dbReference type="Proteomes" id="UP000838672"/>
    </source>
</evidence>
<dbReference type="Pfam" id="PF07445">
    <property type="entry name" value="PriC"/>
    <property type="match status" value="1"/>
</dbReference>
<reference evidence="2" key="1">
    <citation type="submission" date="2021-11" db="EMBL/GenBank/DDBJ databases">
        <authorList>
            <person name="Rodrigo-Torres L."/>
            <person name="Arahal R. D."/>
            <person name="Lucena T."/>
        </authorList>
    </citation>
    <scope>NUCLEOTIDE SEQUENCE</scope>
    <source>
        <strain evidence="2">CECT 7929</strain>
    </source>
</reference>
<feature type="coiled-coil region" evidence="1">
    <location>
        <begin position="122"/>
        <end position="183"/>
    </location>
</feature>
<organism evidence="2 3">
    <name type="scientific">Vibrio stylophorae</name>
    <dbReference type="NCBI Taxonomy" id="659351"/>
    <lineage>
        <taxon>Bacteria</taxon>
        <taxon>Pseudomonadati</taxon>
        <taxon>Pseudomonadota</taxon>
        <taxon>Gammaproteobacteria</taxon>
        <taxon>Vibrionales</taxon>
        <taxon>Vibrionaceae</taxon>
        <taxon>Vibrio</taxon>
    </lineage>
</organism>
<comment type="caution">
    <text evidence="2">The sequence shown here is derived from an EMBL/GenBank/DDBJ whole genome shotgun (WGS) entry which is preliminary data.</text>
</comment>
<keyword evidence="1" id="KW-0175">Coiled coil</keyword>